<proteinExistence type="inferred from homology"/>
<comment type="function">
    <text evidence="6">May be involved in recombination.</text>
</comment>
<dbReference type="Proteomes" id="UP001156664">
    <property type="component" value="Unassembled WGS sequence"/>
</dbReference>
<organism evidence="7 8">
    <name type="scientific">Limnobacter litoralis</name>
    <dbReference type="NCBI Taxonomy" id="481366"/>
    <lineage>
        <taxon>Bacteria</taxon>
        <taxon>Pseudomonadati</taxon>
        <taxon>Pseudomonadota</taxon>
        <taxon>Betaproteobacteria</taxon>
        <taxon>Burkholderiales</taxon>
        <taxon>Burkholderiaceae</taxon>
        <taxon>Limnobacter</taxon>
    </lineage>
</organism>
<comment type="caution">
    <text evidence="7">The sequence shown here is derived from an EMBL/GenBank/DDBJ whole genome shotgun (WGS) entry which is preliminary data.</text>
</comment>
<dbReference type="PANTHER" id="PTHR38103">
    <property type="entry name" value="RECOMBINATION-ASSOCIATED PROTEIN RDGC"/>
    <property type="match status" value="1"/>
</dbReference>
<comment type="subcellular location">
    <subcellularLocation>
        <location evidence="1 6">Cytoplasm</location>
        <location evidence="1 6">Nucleoid</location>
    </subcellularLocation>
</comment>
<dbReference type="RefSeq" id="WP_284280125.1">
    <property type="nucleotide sequence ID" value="NZ_BSOJ01000007.1"/>
</dbReference>
<gene>
    <name evidence="6 7" type="primary">rdgC</name>
    <name evidence="7" type="ORF">GCM10007875_07860</name>
</gene>
<dbReference type="NCBIfam" id="NF001463">
    <property type="entry name" value="PRK00321.1-4"/>
    <property type="match status" value="1"/>
</dbReference>
<evidence type="ECO:0000256" key="4">
    <source>
        <dbReference type="ARBA" id="ARBA00022490"/>
    </source>
</evidence>
<evidence type="ECO:0000256" key="1">
    <source>
        <dbReference type="ARBA" id="ARBA00004453"/>
    </source>
</evidence>
<keyword evidence="5 6" id="KW-0233">DNA recombination</keyword>
<evidence type="ECO:0000256" key="2">
    <source>
        <dbReference type="ARBA" id="ARBA00008657"/>
    </source>
</evidence>
<protein>
    <recommendedName>
        <fullName evidence="3 6">Recombination-associated protein RdgC</fullName>
    </recommendedName>
</protein>
<comment type="similarity">
    <text evidence="2 6">Belongs to the RdgC family.</text>
</comment>
<evidence type="ECO:0000256" key="6">
    <source>
        <dbReference type="HAMAP-Rule" id="MF_00194"/>
    </source>
</evidence>
<dbReference type="EMBL" id="BSOJ01000007">
    <property type="protein sequence ID" value="GLR25698.1"/>
    <property type="molecule type" value="Genomic_DNA"/>
</dbReference>
<keyword evidence="8" id="KW-1185">Reference proteome</keyword>
<evidence type="ECO:0000313" key="8">
    <source>
        <dbReference type="Proteomes" id="UP001156664"/>
    </source>
</evidence>
<dbReference type="PANTHER" id="PTHR38103:SF1">
    <property type="entry name" value="RECOMBINATION-ASSOCIATED PROTEIN RDGC"/>
    <property type="match status" value="1"/>
</dbReference>
<dbReference type="HAMAP" id="MF_00194">
    <property type="entry name" value="RdgC"/>
    <property type="match status" value="1"/>
</dbReference>
<keyword evidence="4 6" id="KW-0963">Cytoplasm</keyword>
<evidence type="ECO:0000256" key="5">
    <source>
        <dbReference type="ARBA" id="ARBA00023172"/>
    </source>
</evidence>
<reference evidence="8" key="1">
    <citation type="journal article" date="2019" name="Int. J. Syst. Evol. Microbiol.">
        <title>The Global Catalogue of Microorganisms (GCM) 10K type strain sequencing project: providing services to taxonomists for standard genome sequencing and annotation.</title>
        <authorList>
            <consortium name="The Broad Institute Genomics Platform"/>
            <consortium name="The Broad Institute Genome Sequencing Center for Infectious Disease"/>
            <person name="Wu L."/>
            <person name="Ma J."/>
        </authorList>
    </citation>
    <scope>NUCLEOTIDE SEQUENCE [LARGE SCALE GENOMIC DNA]</scope>
    <source>
        <strain evidence="8">NBRC 105857</strain>
    </source>
</reference>
<dbReference type="Pfam" id="PF04381">
    <property type="entry name" value="RdgC"/>
    <property type="match status" value="1"/>
</dbReference>
<dbReference type="InterPro" id="IPR007476">
    <property type="entry name" value="RdgC"/>
</dbReference>
<name>A0ABQ5YMA1_9BURK</name>
<accession>A0ABQ5YMA1</accession>
<dbReference type="NCBIfam" id="NF001464">
    <property type="entry name" value="PRK00321.1-5"/>
    <property type="match status" value="1"/>
</dbReference>
<sequence length="301" mass="33291">MWFKNLLIYSLKSWTDTAESLEEKLAEHALQACGGLEMQTQGWVAPKGEGNPFVHAQGQHLLITLGMEKKLLPTTVVNQFAKARAAEIEERDGYKPGRKQMKEIKEDVLEDLLPRAFVIRSTVRAWIDTRRQLLIVDAGAASKADALVSLLIKCVEGTGLSPLKTKLSPTVAMTSWMADDDNPPQFSIDQDCELRGRGEAGSTVRYVRHSLETAEIRKHIEGGKDVTKLAMTWADRVSFVLQENLQIKRVNPLDVIREQASLSAPDEEFEADFALMTGELGKLIDALVDALGGPLNASPQQ</sequence>
<evidence type="ECO:0000313" key="7">
    <source>
        <dbReference type="EMBL" id="GLR25698.1"/>
    </source>
</evidence>
<evidence type="ECO:0000256" key="3">
    <source>
        <dbReference type="ARBA" id="ARBA00022296"/>
    </source>
</evidence>